<dbReference type="EMBL" id="CM046103">
    <property type="protein sequence ID" value="KAI8427576.1"/>
    <property type="molecule type" value="Genomic_DNA"/>
</dbReference>
<accession>A0ACC0JU63</accession>
<evidence type="ECO:0000313" key="2">
    <source>
        <dbReference type="Proteomes" id="UP001064048"/>
    </source>
</evidence>
<comment type="caution">
    <text evidence="1">The sequence shown here is derived from an EMBL/GenBank/DDBJ whole genome shotgun (WGS) entry which is preliminary data.</text>
</comment>
<sequence>MLLKTNRVCLWLVFLISAASGQAECPAPESILPCICTNRNDDIQIWCTHSDLPQVLKGVQKIGELVRKPIDELIIENNYLPSLPGRIFQNVKILRLMLRHNGLERLSVAWLETQETNLVEIFVVENDLKSIPPESLMKLQNLQAITIQSHNLKRIPPLTGMPRLRYINIQSGSLNAINEHTFEGLSNVEKLFIKGSPNLRIIKENAIYNLPNLKKLEITNCGINIIHMRALSLLPMLTELSFSNNKITDASMVGRATRDLPALSSLNLDHNLIDKLNEGAFVDQGMLENLYLSSNNINIIQHGAFHRVPKLRVVDLNYNYINRIHPESFLQQSGSGVEELNLIGNQITHISEFRALLDALPRLKFLDMSENMLQEIPRGALRGHPSLERLHLNKNNIKFIQAEAFTAMPALRELHLSNNSLTDFNEGPFWNLPALKGLDMSNNFFRRLQPKLLYNLPSLRRINLCNNQLTMIDPITFMESPLLEYVNVSGNALVSIHPATFRNLASLYELDASYNRLIEFVPGLPRDWKNLDLPSLRTLDISNNGIQKLPRGSMKALHNLRRLYIKRNGLKQIDTTTFGDLEKLEILDIGENQIISVHPKSFSKLPNLKQVNLHGNTIENFDFMAVQDNAVLSTLDFSKNRLKSISPNIVNRALDIETLNISSNNLVELPISLNMLPKLRSLDASHNHIKFFDGNAINNIHSLKEINMVHNKIIELRSGSFEDLRDLETINFDSNQIEVIHSKAIVNLRNLLSIYLSRNHIIDLPDRVFSNLPKLRIIEMQGNRLQYISLRAFENLPLVQYVNMSNNQLTNVDNSGLRQLSSLEVLDLSFNKLIKITRSSFQYMEWLVELNLDNNLICYIGGHPFDFMPRLKVLSLQHNKLTTVAEPTFAKLRNNIAILDIDGNPLICNCRIMWLKSWLSEATSVGPKCADGTYVKGMPFSRNDCANTHTADEDLRSCVALENEALLPNLATSQVFSTMDKIKDYTTQIKNNYHINKINRPSPEESEYFYDEYVDYPYNETLIDGFNEISQNKNKSHYTPGDTPTLYAEMKNTTNKNVASTAIPPSSGFTFFGMPLPTINMGQLLNTGRKVDWPENKNQNSANKYQIQETPKFETGGFSPMLPTTASGFKPITNPNMTTSHTVAGSMGDEKYSAKGSVQQSIVEVSTKAPTNTIQRNSTHQKMKSEIHELQAYLNDDNSTHVAYNRTKNIEEQKIEPNNISKYNLMESNLTVNHVTEKEGILITTDTSNDLSLQTWLETSTAQFTASNAVTSKPPSKKHIENQPTALSAILVPNNEELARRNYTKRPATITKVSMPHAEHYDNQDNYLPVINREAKTRFSELSNSGNTKTRQADSKDWYYKNYNNSNLEPYIAPGVHNSQGNLVVINISIVLLGLCLIFKFSY</sequence>
<dbReference type="Proteomes" id="UP001064048">
    <property type="component" value="Chromosome 3"/>
</dbReference>
<evidence type="ECO:0000313" key="1">
    <source>
        <dbReference type="EMBL" id="KAI8427576.1"/>
    </source>
</evidence>
<protein>
    <submittedName>
        <fullName evidence="1">Uncharacterized protein</fullName>
    </submittedName>
</protein>
<keyword evidence="2" id="KW-1185">Reference proteome</keyword>
<organism evidence="1 2">
    <name type="scientific">Choristoneura fumiferana</name>
    <name type="common">Spruce budworm moth</name>
    <name type="synonym">Archips fumiferana</name>
    <dbReference type="NCBI Taxonomy" id="7141"/>
    <lineage>
        <taxon>Eukaryota</taxon>
        <taxon>Metazoa</taxon>
        <taxon>Ecdysozoa</taxon>
        <taxon>Arthropoda</taxon>
        <taxon>Hexapoda</taxon>
        <taxon>Insecta</taxon>
        <taxon>Pterygota</taxon>
        <taxon>Neoptera</taxon>
        <taxon>Endopterygota</taxon>
        <taxon>Lepidoptera</taxon>
        <taxon>Glossata</taxon>
        <taxon>Ditrysia</taxon>
        <taxon>Tortricoidea</taxon>
        <taxon>Tortricidae</taxon>
        <taxon>Tortricinae</taxon>
        <taxon>Choristoneura</taxon>
    </lineage>
</organism>
<reference evidence="1 2" key="1">
    <citation type="journal article" date="2022" name="Genome Biol. Evol.">
        <title>The Spruce Budworm Genome: Reconstructing the Evolutionary History of Antifreeze Proteins.</title>
        <authorList>
            <person name="Beliveau C."/>
            <person name="Gagne P."/>
            <person name="Picq S."/>
            <person name="Vernygora O."/>
            <person name="Keeling C.I."/>
            <person name="Pinkney K."/>
            <person name="Doucet D."/>
            <person name="Wen F."/>
            <person name="Johnston J.S."/>
            <person name="Maaroufi H."/>
            <person name="Boyle B."/>
            <person name="Laroche J."/>
            <person name="Dewar K."/>
            <person name="Juretic N."/>
            <person name="Blackburn G."/>
            <person name="Nisole A."/>
            <person name="Brunet B."/>
            <person name="Brandao M."/>
            <person name="Lumley L."/>
            <person name="Duan J."/>
            <person name="Quan G."/>
            <person name="Lucarotti C.J."/>
            <person name="Roe A.D."/>
            <person name="Sperling F.A.H."/>
            <person name="Levesque R.C."/>
            <person name="Cusson M."/>
        </authorList>
    </citation>
    <scope>NUCLEOTIDE SEQUENCE [LARGE SCALE GENOMIC DNA]</scope>
    <source>
        <strain evidence="1">Glfc:IPQL:Cfum</strain>
    </source>
</reference>
<proteinExistence type="predicted"/>
<gene>
    <name evidence="1" type="ORF">MSG28_002075</name>
</gene>
<name>A0ACC0JU63_CHOFU</name>